<comment type="similarity">
    <text evidence="2 6">Belongs to the TVP23 family.</text>
</comment>
<dbReference type="GO" id="GO:0009306">
    <property type="term" value="P:protein secretion"/>
    <property type="evidence" value="ECO:0007669"/>
    <property type="project" value="TreeGrafter"/>
</dbReference>
<dbReference type="GeneID" id="39730709"/>
<feature type="transmembrane region" description="Helical" evidence="6">
    <location>
        <begin position="179"/>
        <end position="198"/>
    </location>
</feature>
<reference evidence="7" key="1">
    <citation type="submission" date="2015-04" db="EMBL/GenBank/DDBJ databases">
        <authorList>
            <consortium name="Pathogen Informatics"/>
        </authorList>
    </citation>
    <scope>NUCLEOTIDE SEQUENCE [LARGE SCALE GENOMIC DNA]</scope>
    <source>
        <strain evidence="7">8A</strain>
    </source>
</reference>
<accession>A0A1J1GUR4</accession>
<evidence type="ECO:0000313" key="8">
    <source>
        <dbReference type="Proteomes" id="UP000220797"/>
    </source>
</evidence>
<dbReference type="PANTHER" id="PTHR13019">
    <property type="entry name" value="GOLGI APPARATUS MEMBRANE PROTEIN TVP23"/>
    <property type="match status" value="1"/>
</dbReference>
<gene>
    <name evidence="7" type="primary">TVP23</name>
    <name evidence="7" type="ORF">PGAL8A_00218200</name>
</gene>
<keyword evidence="3 6" id="KW-0812">Transmembrane</keyword>
<evidence type="ECO:0000256" key="6">
    <source>
        <dbReference type="RuleBase" id="RU361206"/>
    </source>
</evidence>
<dbReference type="EMBL" id="CVMV01000032">
    <property type="protein sequence ID" value="CRG94785.1"/>
    <property type="molecule type" value="Genomic_DNA"/>
</dbReference>
<proteinExistence type="inferred from homology"/>
<dbReference type="Pfam" id="PF05832">
    <property type="entry name" value="DUF846"/>
    <property type="match status" value="1"/>
</dbReference>
<keyword evidence="8" id="KW-1185">Reference proteome</keyword>
<keyword evidence="5 6" id="KW-0472">Membrane</keyword>
<feature type="transmembrane region" description="Helical" evidence="6">
    <location>
        <begin position="59"/>
        <end position="80"/>
    </location>
</feature>
<evidence type="ECO:0000313" key="7">
    <source>
        <dbReference type="EMBL" id="CRG94785.1"/>
    </source>
</evidence>
<feature type="transmembrane region" description="Helical" evidence="6">
    <location>
        <begin position="92"/>
        <end position="110"/>
    </location>
</feature>
<dbReference type="OMA" id="KMIWWID"/>
<evidence type="ECO:0000256" key="4">
    <source>
        <dbReference type="ARBA" id="ARBA00022989"/>
    </source>
</evidence>
<dbReference type="OrthoDB" id="2151161at2759"/>
<organism evidence="7 8">
    <name type="scientific">Plasmodium gallinaceum</name>
    <dbReference type="NCBI Taxonomy" id="5849"/>
    <lineage>
        <taxon>Eukaryota</taxon>
        <taxon>Sar</taxon>
        <taxon>Alveolata</taxon>
        <taxon>Apicomplexa</taxon>
        <taxon>Aconoidasida</taxon>
        <taxon>Haemosporida</taxon>
        <taxon>Plasmodiidae</taxon>
        <taxon>Plasmodium</taxon>
        <taxon>Plasmodium (Haemamoeba)</taxon>
    </lineage>
</organism>
<feature type="transmembrane region" description="Helical" evidence="6">
    <location>
        <begin position="152"/>
        <end position="173"/>
    </location>
</feature>
<name>A0A1J1GUR4_PLAGA</name>
<dbReference type="AlphaFoldDB" id="A0A1J1GUR4"/>
<dbReference type="RefSeq" id="XP_028527600.1">
    <property type="nucleotide sequence ID" value="XM_028670893.1"/>
</dbReference>
<evidence type="ECO:0000256" key="3">
    <source>
        <dbReference type="ARBA" id="ARBA00022692"/>
    </source>
</evidence>
<comment type="caution">
    <text evidence="7">The sequence shown here is derived from an EMBL/GenBank/DDBJ whole genome shotgun (WGS) entry which is preliminary data.</text>
</comment>
<evidence type="ECO:0000256" key="1">
    <source>
        <dbReference type="ARBA" id="ARBA00004141"/>
    </source>
</evidence>
<evidence type="ECO:0000256" key="2">
    <source>
        <dbReference type="ARBA" id="ARBA00005467"/>
    </source>
</evidence>
<dbReference type="VEuPathDB" id="PlasmoDB:PGAL8A_00218200"/>
<dbReference type="GO" id="GO:0016192">
    <property type="term" value="P:vesicle-mediated transport"/>
    <property type="evidence" value="ECO:0007669"/>
    <property type="project" value="TreeGrafter"/>
</dbReference>
<sequence length="227" mass="27432">MNNNIFESNENEDKKLKFPSRIDDVMSIPHTNSNNFNSINRNEFNNYLNFFFQNIKHPYICFVHILFKFLSLFFYFLGPLIFRNEKSKENDFIITFATTFFLVSLDFYLVKNITGRFLVKMTWWIDMSDDYSNKIIFKSLEDNLINKLDKNIFWYSLYINFFIWLIQTIQMLISLQICWFLLCFLCLFLSFYNLFNFCKCSREQYKVVGNVLDQINLNAIFKGVFSN</sequence>
<keyword evidence="4 6" id="KW-1133">Transmembrane helix</keyword>
<dbReference type="InterPro" id="IPR008564">
    <property type="entry name" value="TVP23-like"/>
</dbReference>
<comment type="subcellular location">
    <subcellularLocation>
        <location evidence="1 6">Membrane</location>
        <topology evidence="1 6">Multi-pass membrane protein</topology>
    </subcellularLocation>
</comment>
<dbReference type="PANTHER" id="PTHR13019:SF7">
    <property type="entry name" value="GOLGI APPARATUS MEMBRANE PROTEIN TVP23"/>
    <property type="match status" value="1"/>
</dbReference>
<protein>
    <recommendedName>
        <fullName evidence="6">Golgi apparatus membrane protein TVP23 homolog</fullName>
    </recommendedName>
</protein>
<dbReference type="Proteomes" id="UP000220797">
    <property type="component" value="Unassembled WGS sequence"/>
</dbReference>
<evidence type="ECO:0000256" key="5">
    <source>
        <dbReference type="ARBA" id="ARBA00023136"/>
    </source>
</evidence>
<dbReference type="GO" id="GO:0000139">
    <property type="term" value="C:Golgi membrane"/>
    <property type="evidence" value="ECO:0007669"/>
    <property type="project" value="TreeGrafter"/>
</dbReference>